<proteinExistence type="predicted"/>
<protein>
    <submittedName>
        <fullName evidence="2">Uncharacterized protein</fullName>
    </submittedName>
</protein>
<gene>
    <name evidence="2" type="ORF">J2Z71_001666</name>
</gene>
<dbReference type="Proteomes" id="UP001519306">
    <property type="component" value="Unassembled WGS sequence"/>
</dbReference>
<reference evidence="2 3" key="1">
    <citation type="submission" date="2021-03" db="EMBL/GenBank/DDBJ databases">
        <title>Genomic Encyclopedia of Type Strains, Phase IV (KMG-IV): sequencing the most valuable type-strain genomes for metagenomic binning, comparative biology and taxonomic classification.</title>
        <authorList>
            <person name="Goeker M."/>
        </authorList>
    </citation>
    <scope>NUCLEOTIDE SEQUENCE [LARGE SCALE GENOMIC DNA]</scope>
    <source>
        <strain evidence="2 3">DSM 27563</strain>
    </source>
</reference>
<keyword evidence="1" id="KW-0175">Coiled coil</keyword>
<evidence type="ECO:0000313" key="3">
    <source>
        <dbReference type="Proteomes" id="UP001519306"/>
    </source>
</evidence>
<organism evidence="2 3">
    <name type="scientific">Peptoniphilus stercorisuis</name>
    <dbReference type="NCBI Taxonomy" id="1436965"/>
    <lineage>
        <taxon>Bacteria</taxon>
        <taxon>Bacillati</taxon>
        <taxon>Bacillota</taxon>
        <taxon>Tissierellia</taxon>
        <taxon>Tissierellales</taxon>
        <taxon>Peptoniphilaceae</taxon>
        <taxon>Peptoniphilus</taxon>
    </lineage>
</organism>
<evidence type="ECO:0000313" key="2">
    <source>
        <dbReference type="EMBL" id="MBP2026108.1"/>
    </source>
</evidence>
<keyword evidence="3" id="KW-1185">Reference proteome</keyword>
<dbReference type="EMBL" id="JAGGLJ010000021">
    <property type="protein sequence ID" value="MBP2026108.1"/>
    <property type="molecule type" value="Genomic_DNA"/>
</dbReference>
<comment type="caution">
    <text evidence="2">The sequence shown here is derived from an EMBL/GenBank/DDBJ whole genome shotgun (WGS) entry which is preliminary data.</text>
</comment>
<evidence type="ECO:0000256" key="1">
    <source>
        <dbReference type="SAM" id="Coils"/>
    </source>
</evidence>
<accession>A0ABS4KEB5</accession>
<dbReference type="RefSeq" id="WP_210062049.1">
    <property type="nucleotide sequence ID" value="NZ_JAGGLJ010000021.1"/>
</dbReference>
<name>A0ABS4KEB5_9FIRM</name>
<sequence>MMNIDKKELKQISYDFRSKSSRLLSSNYDSFNRDLDRFINFVEGEELIYAFIKSFAIDNFNIEDRIQEDINNNNKLNIGDTEEEEIYTIYCFFKYCIKISGIPFYLLLKYGNGSNESNDMIKNLNDEVSLILINHIEDYLNKIKMEMGYDEEVKYNIHMGNNGQVNIAEDKSNINAVQNNNASDLEKLSKEIKDILKEIDLDKEIKENIEDNVEVLECELLEEKPRKGFIRTAIDGLENSLPKIKDNVELTANLTSIIQLVIAMIK</sequence>
<feature type="coiled-coil region" evidence="1">
    <location>
        <begin position="185"/>
        <end position="219"/>
    </location>
</feature>